<proteinExistence type="predicted"/>
<accession>A0ABW8T4F7</accession>
<dbReference type="PANTHER" id="PTHR43025">
    <property type="entry name" value="MONOGALACTOSYLDIACYLGLYCEROL SYNTHASE"/>
    <property type="match status" value="1"/>
</dbReference>
<evidence type="ECO:0000313" key="3">
    <source>
        <dbReference type="Proteomes" id="UP001623591"/>
    </source>
</evidence>
<dbReference type="RefSeq" id="WP_406769055.1">
    <property type="nucleotide sequence ID" value="NZ_JBJHZZ010000002.1"/>
</dbReference>
<gene>
    <name evidence="2" type="ORF">ACJDUG_06395</name>
</gene>
<comment type="caution">
    <text evidence="2">The sequence shown here is derived from an EMBL/GenBank/DDBJ whole genome shotgun (WGS) entry which is preliminary data.</text>
</comment>
<dbReference type="Gene3D" id="3.40.50.2000">
    <property type="entry name" value="Glycogen Phosphorylase B"/>
    <property type="match status" value="1"/>
</dbReference>
<keyword evidence="3" id="KW-1185">Reference proteome</keyword>
<dbReference type="Proteomes" id="UP001623591">
    <property type="component" value="Unassembled WGS sequence"/>
</dbReference>
<feature type="domain" description="Glycosyl transferase family 28 C-terminal" evidence="1">
    <location>
        <begin position="251"/>
        <end position="396"/>
    </location>
</feature>
<evidence type="ECO:0000259" key="1">
    <source>
        <dbReference type="Pfam" id="PF04101"/>
    </source>
</evidence>
<protein>
    <submittedName>
        <fullName evidence="2">Glycosyltransferase</fullName>
    </submittedName>
</protein>
<name>A0ABW8T4F7_9CLOT</name>
<dbReference type="Pfam" id="PF04101">
    <property type="entry name" value="Glyco_tran_28_C"/>
    <property type="match status" value="1"/>
</dbReference>
<evidence type="ECO:0000313" key="2">
    <source>
        <dbReference type="EMBL" id="MFL0246592.1"/>
    </source>
</evidence>
<reference evidence="2 3" key="1">
    <citation type="submission" date="2024-11" db="EMBL/GenBank/DDBJ databases">
        <authorList>
            <person name="Heng Y.C."/>
            <person name="Lim A.C.H."/>
            <person name="Lee J.K.Y."/>
            <person name="Kittelmann S."/>
        </authorList>
    </citation>
    <scope>NUCLEOTIDE SEQUENCE [LARGE SCALE GENOMIC DNA]</scope>
    <source>
        <strain evidence="2 3">WILCCON 0185</strain>
    </source>
</reference>
<organism evidence="2 3">
    <name type="scientific">Candidatus Clostridium stratigraminis</name>
    <dbReference type="NCBI Taxonomy" id="3381661"/>
    <lineage>
        <taxon>Bacteria</taxon>
        <taxon>Bacillati</taxon>
        <taxon>Bacillota</taxon>
        <taxon>Clostridia</taxon>
        <taxon>Eubacteriales</taxon>
        <taxon>Clostridiaceae</taxon>
        <taxon>Clostridium</taxon>
    </lineage>
</organism>
<dbReference type="EMBL" id="JBJHZZ010000002">
    <property type="protein sequence ID" value="MFL0246592.1"/>
    <property type="molecule type" value="Genomic_DNA"/>
</dbReference>
<dbReference type="InterPro" id="IPR007235">
    <property type="entry name" value="Glyco_trans_28_C"/>
</dbReference>
<dbReference type="PANTHER" id="PTHR43025:SF3">
    <property type="entry name" value="MONOGALACTOSYLDIACYLGLYCEROL SYNTHASE 1, CHLOROPLASTIC"/>
    <property type="match status" value="1"/>
</dbReference>
<dbReference type="SUPFAM" id="SSF53756">
    <property type="entry name" value="UDP-Glycosyltransferase/glycogen phosphorylase"/>
    <property type="match status" value="1"/>
</dbReference>
<sequence length="442" mass="51111">MSKKVLIVYEKMGMGHFRMASILEDMLKGEDIEIIKRCGSEMINDNSINIVVKLWNYCIKKNFIRTVDFLLNFFVRIFILPFMEISSTEPYYKKLEEINPDIVICTADGFNRAIGTYAKEKNIPFYIFITEVSIFIDLVNPYATHLCYFNETGDAIRSYDFNNTYYSYELTPSATIMDKIKYVLKYYKDFVVFGYKNSIFRNPNRNLQQLNNAKYEVVGPLAEKKHFRVKNEEEIIKIKKEFGLNNGKEIVVLASGSIGGKFLIEILKVIMKSSSKPMNLVVICGKDEVTYNELVNYSYNNEHIDLVPLKFINNFDELLSAADCLIGRPSAGIFIESLVNRTPEITFRTATSNDLGTLTMLEKYEIGRVVENKKEIVEALEDILNNKESYLANMEMLLNSYCKTYDDKKELLKEIILNQRTFNYEVSEDYDADLGLNTPLSH</sequence>
<dbReference type="InterPro" id="IPR050519">
    <property type="entry name" value="Glycosyltransf_28_UgtP"/>
</dbReference>